<sequence>MSDILKPADATLKNERIEQVQHVLMTPVIGASVRESIPDQWVLGSSKVCERVTTRKPSGAIITWQDGEDIFCLRELAAEDTLLPNHIMETGLVHEAGTSAAVWSLGSNTFCKVKAWCKELESESDTICFVRNNAPSIPLPEVIYSWVDHDWNRSFMILKRVSGQTLQDAWPQLSSLQKSGIASQIAMYCSILSGITSSSFESATHRGVLEPFLALDAEPNHPSWKPRPLGPFSLTEFVSHLSRRSSTHYFDIGTLFYFYHADLGPGNIMVEDSKVVGILDWESAGFYPRYWIALKPTLSAGFFLKSTDTTEKVAWRNLLGEMIAKEGFELVMFE</sequence>
<dbReference type="InterPro" id="IPR011009">
    <property type="entry name" value="Kinase-like_dom_sf"/>
</dbReference>
<evidence type="ECO:0000313" key="3">
    <source>
        <dbReference type="Proteomes" id="UP000696280"/>
    </source>
</evidence>
<evidence type="ECO:0000259" key="1">
    <source>
        <dbReference type="Pfam" id="PF01636"/>
    </source>
</evidence>
<dbReference type="OrthoDB" id="5404599at2759"/>
<dbReference type="AlphaFoldDB" id="A0A9N9PPF9"/>
<feature type="domain" description="Aminoglycoside phosphotransferase" evidence="1">
    <location>
        <begin position="258"/>
        <end position="290"/>
    </location>
</feature>
<dbReference type="EMBL" id="CAJVRL010000121">
    <property type="protein sequence ID" value="CAG8961939.1"/>
    <property type="molecule type" value="Genomic_DNA"/>
</dbReference>
<dbReference type="CDD" id="cd05120">
    <property type="entry name" value="APH_ChoK_like"/>
    <property type="match status" value="1"/>
</dbReference>
<protein>
    <recommendedName>
        <fullName evidence="1">Aminoglycoside phosphotransferase domain-containing protein</fullName>
    </recommendedName>
</protein>
<accession>A0A9N9PPF9</accession>
<organism evidence="2 3">
    <name type="scientific">Hymenoscyphus fraxineus</name>
    <dbReference type="NCBI Taxonomy" id="746836"/>
    <lineage>
        <taxon>Eukaryota</taxon>
        <taxon>Fungi</taxon>
        <taxon>Dikarya</taxon>
        <taxon>Ascomycota</taxon>
        <taxon>Pezizomycotina</taxon>
        <taxon>Leotiomycetes</taxon>
        <taxon>Helotiales</taxon>
        <taxon>Helotiaceae</taxon>
        <taxon>Hymenoscyphus</taxon>
    </lineage>
</organism>
<dbReference type="InterPro" id="IPR002575">
    <property type="entry name" value="Aminoglycoside_PTrfase"/>
</dbReference>
<dbReference type="PANTHER" id="PTHR21310">
    <property type="entry name" value="AMINOGLYCOSIDE PHOSPHOTRANSFERASE-RELATED-RELATED"/>
    <property type="match status" value="1"/>
</dbReference>
<dbReference type="Pfam" id="PF01636">
    <property type="entry name" value="APH"/>
    <property type="match status" value="1"/>
</dbReference>
<dbReference type="InterPro" id="IPR051678">
    <property type="entry name" value="AGP_Transferase"/>
</dbReference>
<dbReference type="Proteomes" id="UP000696280">
    <property type="component" value="Unassembled WGS sequence"/>
</dbReference>
<keyword evidence="3" id="KW-1185">Reference proteome</keyword>
<reference evidence="2" key="1">
    <citation type="submission" date="2021-07" db="EMBL/GenBank/DDBJ databases">
        <authorList>
            <person name="Durling M."/>
        </authorList>
    </citation>
    <scope>NUCLEOTIDE SEQUENCE</scope>
</reference>
<dbReference type="PANTHER" id="PTHR21310:SF58">
    <property type="entry name" value="AMINOGLYCOSIDE PHOSPHOTRANSFERASE DOMAIN-CONTAINING PROTEIN"/>
    <property type="match status" value="1"/>
</dbReference>
<dbReference type="SUPFAM" id="SSF56112">
    <property type="entry name" value="Protein kinase-like (PK-like)"/>
    <property type="match status" value="1"/>
</dbReference>
<comment type="caution">
    <text evidence="2">The sequence shown here is derived from an EMBL/GenBank/DDBJ whole genome shotgun (WGS) entry which is preliminary data.</text>
</comment>
<evidence type="ECO:0000313" key="2">
    <source>
        <dbReference type="EMBL" id="CAG8961939.1"/>
    </source>
</evidence>
<name>A0A9N9PPF9_9HELO</name>
<gene>
    <name evidence="2" type="ORF">HYFRA_00013719</name>
</gene>
<dbReference type="Gene3D" id="3.90.1200.10">
    <property type="match status" value="1"/>
</dbReference>
<proteinExistence type="predicted"/>